<evidence type="ECO:0000313" key="3">
    <source>
        <dbReference type="Proteomes" id="UP001341840"/>
    </source>
</evidence>
<sequence>MSYDKTLRAFQRENQEMREAQKRTESQLNHLTEMLQKFTSQQVQPQPPAPSPLPSKPLPSQKGSINVVRDKGINEDEDEDEDVEWLYELLAKLVDSDGEEDKESEEESDEEDEDESVEAEGEEESDKEEDESELAEEEDIDDRDKGKTFFINTLFKGKKSEEEIPIKYASIVSVIGIAENVLVRIGELTIPAYFHIIKPTKREKKGGTPQVLLGKRFLKTAEFKLIYYDEIFTFSVGSAIETFHLTPPLNLQKKGIHQLQTNNGRTQGGSSKEEKKTEAKVWKGLRGRAHDVVSENSPASKGKKKKVVLNPEKKKKKKEPDGSNVKKDPKKKKKKELNEDESERKKPIKCSSFRRFLGRLKVLKDVLCRNKSMDIYLVKNNSKWK</sequence>
<dbReference type="EMBL" id="JASCZI010273960">
    <property type="protein sequence ID" value="MED6225536.1"/>
    <property type="molecule type" value="Genomic_DNA"/>
</dbReference>
<feature type="compositionally biased region" description="Acidic residues" evidence="1">
    <location>
        <begin position="96"/>
        <end position="141"/>
    </location>
</feature>
<feature type="compositionally biased region" description="Basic residues" evidence="1">
    <location>
        <begin position="301"/>
        <end position="317"/>
    </location>
</feature>
<feature type="compositionally biased region" description="Basic and acidic residues" evidence="1">
    <location>
        <begin position="271"/>
        <end position="281"/>
    </location>
</feature>
<reference evidence="2 3" key="1">
    <citation type="journal article" date="2023" name="Plants (Basel)">
        <title>Bridging the Gap: Combining Genomics and Transcriptomics Approaches to Understand Stylosanthes scabra, an Orphan Legume from the Brazilian Caatinga.</title>
        <authorList>
            <person name="Ferreira-Neto J.R.C."/>
            <person name="da Silva M.D."/>
            <person name="Binneck E."/>
            <person name="de Melo N.F."/>
            <person name="da Silva R.H."/>
            <person name="de Melo A.L.T.M."/>
            <person name="Pandolfi V."/>
            <person name="Bustamante F.O."/>
            <person name="Brasileiro-Vidal A.C."/>
            <person name="Benko-Iseppon A.M."/>
        </authorList>
    </citation>
    <scope>NUCLEOTIDE SEQUENCE [LARGE SCALE GENOMIC DNA]</scope>
    <source>
        <tissue evidence="2">Leaves</tissue>
    </source>
</reference>
<feature type="compositionally biased region" description="Pro residues" evidence="1">
    <location>
        <begin position="45"/>
        <end position="57"/>
    </location>
</feature>
<feature type="compositionally biased region" description="Basic and acidic residues" evidence="1">
    <location>
        <begin position="318"/>
        <end position="327"/>
    </location>
</feature>
<organism evidence="2 3">
    <name type="scientific">Stylosanthes scabra</name>
    <dbReference type="NCBI Taxonomy" id="79078"/>
    <lineage>
        <taxon>Eukaryota</taxon>
        <taxon>Viridiplantae</taxon>
        <taxon>Streptophyta</taxon>
        <taxon>Embryophyta</taxon>
        <taxon>Tracheophyta</taxon>
        <taxon>Spermatophyta</taxon>
        <taxon>Magnoliopsida</taxon>
        <taxon>eudicotyledons</taxon>
        <taxon>Gunneridae</taxon>
        <taxon>Pentapetalae</taxon>
        <taxon>rosids</taxon>
        <taxon>fabids</taxon>
        <taxon>Fabales</taxon>
        <taxon>Fabaceae</taxon>
        <taxon>Papilionoideae</taxon>
        <taxon>50 kb inversion clade</taxon>
        <taxon>dalbergioids sensu lato</taxon>
        <taxon>Dalbergieae</taxon>
        <taxon>Pterocarpus clade</taxon>
        <taxon>Stylosanthes</taxon>
    </lineage>
</organism>
<feature type="region of interest" description="Disordered" evidence="1">
    <location>
        <begin position="254"/>
        <end position="348"/>
    </location>
</feature>
<protein>
    <submittedName>
        <fullName evidence="2">Uncharacterized protein</fullName>
    </submittedName>
</protein>
<keyword evidence="3" id="KW-1185">Reference proteome</keyword>
<dbReference type="Proteomes" id="UP001341840">
    <property type="component" value="Unassembled WGS sequence"/>
</dbReference>
<dbReference type="PANTHER" id="PTHR13275:SF4">
    <property type="entry name" value="VACUOLAR PROTEIN SORTING-ASSOCIATED PROTEIN 72 HOMOLOG"/>
    <property type="match status" value="1"/>
</dbReference>
<feature type="compositionally biased region" description="Polar residues" evidence="1">
    <location>
        <begin position="258"/>
        <end position="270"/>
    </location>
</feature>
<gene>
    <name evidence="2" type="ORF">PIB30_094581</name>
</gene>
<feature type="region of interest" description="Disordered" evidence="1">
    <location>
        <begin position="1"/>
        <end position="142"/>
    </location>
</feature>
<feature type="compositionally biased region" description="Basic and acidic residues" evidence="1">
    <location>
        <begin position="1"/>
        <end position="25"/>
    </location>
</feature>
<evidence type="ECO:0000256" key="1">
    <source>
        <dbReference type="SAM" id="MobiDB-lite"/>
    </source>
</evidence>
<accession>A0ABU6ZUT3</accession>
<evidence type="ECO:0000313" key="2">
    <source>
        <dbReference type="EMBL" id="MED6225536.1"/>
    </source>
</evidence>
<feature type="compositionally biased region" description="Acidic residues" evidence="1">
    <location>
        <begin position="75"/>
        <end position="85"/>
    </location>
</feature>
<name>A0ABU6ZUT3_9FABA</name>
<comment type="caution">
    <text evidence="2">The sequence shown here is derived from an EMBL/GenBank/DDBJ whole genome shotgun (WGS) entry which is preliminary data.</text>
</comment>
<proteinExistence type="predicted"/>
<dbReference type="PANTHER" id="PTHR13275">
    <property type="entry name" value="YL-1 PROTEIN TRANSCRIPTION FACTOR-LIKE 1"/>
    <property type="match status" value="1"/>
</dbReference>